<feature type="transmembrane region" description="Helical" evidence="7">
    <location>
        <begin position="12"/>
        <end position="32"/>
    </location>
</feature>
<name>A0A7C2B665_THERO</name>
<evidence type="ECO:0000256" key="6">
    <source>
        <dbReference type="ARBA" id="ARBA00023136"/>
    </source>
</evidence>
<evidence type="ECO:0000256" key="3">
    <source>
        <dbReference type="ARBA" id="ARBA00022475"/>
    </source>
</evidence>
<organism evidence="8">
    <name type="scientific">Thermomicrobium roseum</name>
    <dbReference type="NCBI Taxonomy" id="500"/>
    <lineage>
        <taxon>Bacteria</taxon>
        <taxon>Pseudomonadati</taxon>
        <taxon>Thermomicrobiota</taxon>
        <taxon>Thermomicrobia</taxon>
        <taxon>Thermomicrobiales</taxon>
        <taxon>Thermomicrobiaceae</taxon>
        <taxon>Thermomicrobium</taxon>
    </lineage>
</organism>
<evidence type="ECO:0000256" key="2">
    <source>
        <dbReference type="ARBA" id="ARBA00022448"/>
    </source>
</evidence>
<feature type="transmembrane region" description="Helical" evidence="7">
    <location>
        <begin position="223"/>
        <end position="243"/>
    </location>
</feature>
<feature type="transmembrane region" description="Helical" evidence="7">
    <location>
        <begin position="67"/>
        <end position="86"/>
    </location>
</feature>
<protein>
    <submittedName>
        <fullName evidence="8">ABC transporter permease</fullName>
    </submittedName>
</protein>
<accession>A0A7C2B665</accession>
<comment type="caution">
    <text evidence="8">The sequence shown here is derived from an EMBL/GenBank/DDBJ whole genome shotgun (WGS) entry which is preliminary data.</text>
</comment>
<feature type="transmembrane region" description="Helical" evidence="7">
    <location>
        <begin position="126"/>
        <end position="142"/>
    </location>
</feature>
<dbReference type="SUPFAM" id="SSF161098">
    <property type="entry name" value="MetI-like"/>
    <property type="match status" value="1"/>
</dbReference>
<dbReference type="Gene3D" id="1.10.3720.10">
    <property type="entry name" value="MetI-like"/>
    <property type="match status" value="1"/>
</dbReference>
<gene>
    <name evidence="8" type="ORF">ENP47_05645</name>
</gene>
<dbReference type="AlphaFoldDB" id="A0A7C2B665"/>
<evidence type="ECO:0000313" key="8">
    <source>
        <dbReference type="EMBL" id="HEF65063.1"/>
    </source>
</evidence>
<keyword evidence="4 7" id="KW-0812">Transmembrane</keyword>
<evidence type="ECO:0000256" key="7">
    <source>
        <dbReference type="RuleBase" id="RU363032"/>
    </source>
</evidence>
<dbReference type="GO" id="GO:0055085">
    <property type="term" value="P:transmembrane transport"/>
    <property type="evidence" value="ECO:0007669"/>
    <property type="project" value="InterPro"/>
</dbReference>
<reference evidence="8" key="1">
    <citation type="journal article" date="2020" name="mSystems">
        <title>Genome- and Community-Level Interaction Insights into Carbon Utilization and Element Cycling Functions of Hydrothermarchaeota in Hydrothermal Sediment.</title>
        <authorList>
            <person name="Zhou Z."/>
            <person name="Liu Y."/>
            <person name="Xu W."/>
            <person name="Pan J."/>
            <person name="Luo Z.H."/>
            <person name="Li M."/>
        </authorList>
    </citation>
    <scope>NUCLEOTIDE SEQUENCE [LARGE SCALE GENOMIC DNA]</scope>
    <source>
        <strain evidence="8">SpSt-222</strain>
    </source>
</reference>
<evidence type="ECO:0000256" key="5">
    <source>
        <dbReference type="ARBA" id="ARBA00022989"/>
    </source>
</evidence>
<keyword evidence="5 7" id="KW-1133">Transmembrane helix</keyword>
<dbReference type="GO" id="GO:0005886">
    <property type="term" value="C:plasma membrane"/>
    <property type="evidence" value="ECO:0007669"/>
    <property type="project" value="UniProtKB-SubCell"/>
</dbReference>
<dbReference type="PROSITE" id="PS50928">
    <property type="entry name" value="ABC_TM1"/>
    <property type="match status" value="1"/>
</dbReference>
<dbReference type="PANTHER" id="PTHR30151:SF20">
    <property type="entry name" value="ABC TRANSPORTER PERMEASE PROTEIN HI_0355-RELATED"/>
    <property type="match status" value="1"/>
</dbReference>
<evidence type="ECO:0000256" key="1">
    <source>
        <dbReference type="ARBA" id="ARBA00004651"/>
    </source>
</evidence>
<dbReference type="EMBL" id="DSJL01000010">
    <property type="protein sequence ID" value="HEF65063.1"/>
    <property type="molecule type" value="Genomic_DNA"/>
</dbReference>
<dbReference type="InterPro" id="IPR035906">
    <property type="entry name" value="MetI-like_sf"/>
</dbReference>
<sequence>MARDRLLARDRIVPLLILVSVMLGWELATRVFQIPRWVLPPPSAVVQALIRDQRLLLRHLTVTLEEVGLGLIFSVLLAIVLAIGIVSSRLVERSVYPLVVASQAVPIVALAPILLIWFGYGLTPKVIVVVLVCFFPIAVNLVDGLRGVDPEFVDLVRSFGGTSWQTLRVVRIPGALPAFFSGLRVAAAVSVIGALIGEWVGSSAGLGYLMIRAASQFHTDRVFAAVLVSAVVSIGLFWIVGVVERIALPWRRPARTET</sequence>
<dbReference type="InterPro" id="IPR000515">
    <property type="entry name" value="MetI-like"/>
</dbReference>
<keyword evidence="6 7" id="KW-0472">Membrane</keyword>
<comment type="similarity">
    <text evidence="7">Belongs to the binding-protein-dependent transport system permease family.</text>
</comment>
<comment type="subcellular location">
    <subcellularLocation>
        <location evidence="1 7">Cell membrane</location>
        <topology evidence="1 7">Multi-pass membrane protein</topology>
    </subcellularLocation>
</comment>
<feature type="transmembrane region" description="Helical" evidence="7">
    <location>
        <begin position="185"/>
        <end position="211"/>
    </location>
</feature>
<proteinExistence type="inferred from homology"/>
<evidence type="ECO:0000256" key="4">
    <source>
        <dbReference type="ARBA" id="ARBA00022692"/>
    </source>
</evidence>
<dbReference type="CDD" id="cd06261">
    <property type="entry name" value="TM_PBP2"/>
    <property type="match status" value="1"/>
</dbReference>
<dbReference type="PANTHER" id="PTHR30151">
    <property type="entry name" value="ALKANE SULFONATE ABC TRANSPORTER-RELATED, MEMBRANE SUBUNIT"/>
    <property type="match status" value="1"/>
</dbReference>
<dbReference type="Pfam" id="PF00528">
    <property type="entry name" value="BPD_transp_1"/>
    <property type="match status" value="1"/>
</dbReference>
<keyword evidence="2 7" id="KW-0813">Transport</keyword>
<keyword evidence="3" id="KW-1003">Cell membrane</keyword>
<feature type="transmembrane region" description="Helical" evidence="7">
    <location>
        <begin position="98"/>
        <end position="120"/>
    </location>
</feature>